<evidence type="ECO:0000313" key="2">
    <source>
        <dbReference type="EMBL" id="PHV68133.1"/>
    </source>
</evidence>
<comment type="caution">
    <text evidence="2">The sequence shown here is derived from an EMBL/GenBank/DDBJ whole genome shotgun (WGS) entry which is preliminary data.</text>
</comment>
<sequence length="274" mass="31130">MGEVRTRVQLLAGGMTKREVSRLNRILPEVYSTSEPGYFELCTAVTLWKPTAVLSHTTAAWLWGLLKDEPMTVEATVSPSVSVRGPSWVRLHRRPGVHTVRRKGLPVVPIEHCLIDVATTLDQEALEALFDAAIGTRVNWRAVAQLCEQSTGRHGIVAVREQLRTCCPLTRSEAERLVARALSARNFPLEINARVGRFYGDLVCRRGRVIIEIDGREFHTDSETFNKDRKRQNELIDQDWRILRYSAATAIANLDEVVDDIIRVVRKRRRSRRA</sequence>
<dbReference type="Proteomes" id="UP000225108">
    <property type="component" value="Unassembled WGS sequence"/>
</dbReference>
<dbReference type="RefSeq" id="WP_099381289.1">
    <property type="nucleotide sequence ID" value="NZ_PEBD01000004.1"/>
</dbReference>
<dbReference type="EMBL" id="PEBD01000004">
    <property type="protein sequence ID" value="PHV68133.1"/>
    <property type="molecule type" value="Genomic_DNA"/>
</dbReference>
<evidence type="ECO:0000313" key="3">
    <source>
        <dbReference type="Proteomes" id="UP000225108"/>
    </source>
</evidence>
<dbReference type="Gene3D" id="3.40.960.10">
    <property type="entry name" value="VSR Endonuclease"/>
    <property type="match status" value="1"/>
</dbReference>
<dbReference type="Pfam" id="PF04480">
    <property type="entry name" value="DUF559"/>
    <property type="match status" value="1"/>
</dbReference>
<evidence type="ECO:0000259" key="1">
    <source>
        <dbReference type="Pfam" id="PF04480"/>
    </source>
</evidence>
<name>A0A2G3PQX6_WILMA</name>
<organism evidence="2 3">
    <name type="scientific">Williamsia marianensis</name>
    <dbReference type="NCBI Taxonomy" id="85044"/>
    <lineage>
        <taxon>Bacteria</taxon>
        <taxon>Bacillati</taxon>
        <taxon>Actinomycetota</taxon>
        <taxon>Actinomycetes</taxon>
        <taxon>Mycobacteriales</taxon>
        <taxon>Nocardiaceae</taxon>
        <taxon>Williamsia</taxon>
    </lineage>
</organism>
<dbReference type="InterPro" id="IPR007569">
    <property type="entry name" value="DUF559"/>
</dbReference>
<dbReference type="InterPro" id="IPR011335">
    <property type="entry name" value="Restrct_endonuc-II-like"/>
</dbReference>
<protein>
    <recommendedName>
        <fullName evidence="1">DUF559 domain-containing protein</fullName>
    </recommendedName>
</protein>
<accession>A0A2G3PQX6</accession>
<gene>
    <name evidence="2" type="ORF">CSW57_02410</name>
</gene>
<feature type="domain" description="DUF559" evidence="1">
    <location>
        <begin position="189"/>
        <end position="265"/>
    </location>
</feature>
<reference evidence="2 3" key="1">
    <citation type="submission" date="2017-10" db="EMBL/GenBank/DDBJ databases">
        <title>The draft genome sequence of Williamsia sp. BULT 1.1 isolated from the semi-arid grassland soils from South Africa.</title>
        <authorList>
            <person name="Kabwe M.H."/>
            <person name="Govender N."/>
            <person name="Mutseka Lunga P."/>
            <person name="Vikram S."/>
            <person name="Makhalanyane T.P."/>
        </authorList>
    </citation>
    <scope>NUCLEOTIDE SEQUENCE [LARGE SCALE GENOMIC DNA]</scope>
    <source>
        <strain evidence="2 3">BULT 1.1</strain>
    </source>
</reference>
<dbReference type="SUPFAM" id="SSF52980">
    <property type="entry name" value="Restriction endonuclease-like"/>
    <property type="match status" value="1"/>
</dbReference>
<dbReference type="AlphaFoldDB" id="A0A2G3PQX6"/>
<proteinExistence type="predicted"/>